<feature type="region of interest" description="Disordered" evidence="1">
    <location>
        <begin position="25"/>
        <end position="62"/>
    </location>
</feature>
<evidence type="ECO:0000256" key="1">
    <source>
        <dbReference type="SAM" id="MobiDB-lite"/>
    </source>
</evidence>
<protein>
    <submittedName>
        <fullName evidence="2">Uncharacterized protein</fullName>
    </submittedName>
</protein>
<comment type="caution">
    <text evidence="2">The sequence shown here is derived from an EMBL/GenBank/DDBJ whole genome shotgun (WGS) entry which is preliminary data.</text>
</comment>
<dbReference type="Proteomes" id="UP000607653">
    <property type="component" value="Unassembled WGS sequence"/>
</dbReference>
<name>A0A822ZZ71_NELNU</name>
<reference evidence="2 3" key="1">
    <citation type="journal article" date="2020" name="Mol. Biol. Evol.">
        <title>Distinct Expression and Methylation Patterns for Genes with Different Fates following a Single Whole-Genome Duplication in Flowering Plants.</title>
        <authorList>
            <person name="Shi T."/>
            <person name="Rahmani R.S."/>
            <person name="Gugger P.F."/>
            <person name="Wang M."/>
            <person name="Li H."/>
            <person name="Zhang Y."/>
            <person name="Li Z."/>
            <person name="Wang Q."/>
            <person name="Van de Peer Y."/>
            <person name="Marchal K."/>
            <person name="Chen J."/>
        </authorList>
    </citation>
    <scope>NUCLEOTIDE SEQUENCE [LARGE SCALE GENOMIC DNA]</scope>
    <source>
        <tissue evidence="2">Leaf</tissue>
    </source>
</reference>
<feature type="compositionally biased region" description="Polar residues" evidence="1">
    <location>
        <begin position="28"/>
        <end position="37"/>
    </location>
</feature>
<sequence>MRGTTAISLVKNILKQVYCPMKRRSSGIMATSAPSRQSNDDVGEGEGPMTDDKAEQSPSSPSTDLHFHLFSGLLLFSLCLKWGRAAMTTEMFVKFLVRYLLVHLCRR</sequence>
<accession>A0A822ZZ71</accession>
<dbReference type="AlphaFoldDB" id="A0A822ZZ71"/>
<evidence type="ECO:0000313" key="3">
    <source>
        <dbReference type="Proteomes" id="UP000607653"/>
    </source>
</evidence>
<dbReference type="EMBL" id="DUZY01000008">
    <property type="protein sequence ID" value="DAD47258.1"/>
    <property type="molecule type" value="Genomic_DNA"/>
</dbReference>
<evidence type="ECO:0000313" key="2">
    <source>
        <dbReference type="EMBL" id="DAD47258.1"/>
    </source>
</evidence>
<gene>
    <name evidence="2" type="ORF">HUJ06_017195</name>
</gene>
<proteinExistence type="predicted"/>
<organism evidence="2 3">
    <name type="scientific">Nelumbo nucifera</name>
    <name type="common">Sacred lotus</name>
    <dbReference type="NCBI Taxonomy" id="4432"/>
    <lineage>
        <taxon>Eukaryota</taxon>
        <taxon>Viridiplantae</taxon>
        <taxon>Streptophyta</taxon>
        <taxon>Embryophyta</taxon>
        <taxon>Tracheophyta</taxon>
        <taxon>Spermatophyta</taxon>
        <taxon>Magnoliopsida</taxon>
        <taxon>Proteales</taxon>
        <taxon>Nelumbonaceae</taxon>
        <taxon>Nelumbo</taxon>
    </lineage>
</organism>
<keyword evidence="3" id="KW-1185">Reference proteome</keyword>